<keyword evidence="3" id="KW-1185">Reference proteome</keyword>
<sequence>MGHWLLPSFWHTFSKHIMGDGGEMSGDKRCDVAGPLDLSTVQARLVTSLCGSSLTSCTSASRRRRVTVNKPQDAMMTADNHPRHRKRRPESMEGAGCASACRAVSRVSIAVSRWSLA</sequence>
<reference evidence="2 3" key="1">
    <citation type="submission" date="2016-06" db="EMBL/GenBank/DDBJ databases">
        <title>Comparative genomics of the ectomycorrhizal sister species Rhizopogon vinicolor and Rhizopogon vesiculosus (Basidiomycota: Boletales) reveals a divergence of the mating type B locus.</title>
        <authorList>
            <consortium name="DOE Joint Genome Institute"/>
            <person name="Mujic A.B."/>
            <person name="Kuo A."/>
            <person name="Tritt A."/>
            <person name="Lipzen A."/>
            <person name="Chen C."/>
            <person name="Johnson J."/>
            <person name="Sharma A."/>
            <person name="Barry K."/>
            <person name="Grigoriev I.V."/>
            <person name="Spatafora J.W."/>
        </authorList>
    </citation>
    <scope>NUCLEOTIDE SEQUENCE [LARGE SCALE GENOMIC DNA]</scope>
    <source>
        <strain evidence="2 3">AM-OR11-026</strain>
    </source>
</reference>
<evidence type="ECO:0000313" key="3">
    <source>
        <dbReference type="Proteomes" id="UP000092154"/>
    </source>
</evidence>
<feature type="region of interest" description="Disordered" evidence="1">
    <location>
        <begin position="70"/>
        <end position="96"/>
    </location>
</feature>
<accession>A0A1B7N4J5</accession>
<protein>
    <submittedName>
        <fullName evidence="2">Uncharacterized protein</fullName>
    </submittedName>
</protein>
<evidence type="ECO:0000256" key="1">
    <source>
        <dbReference type="SAM" id="MobiDB-lite"/>
    </source>
</evidence>
<gene>
    <name evidence="2" type="ORF">K503DRAFT_55108</name>
</gene>
<dbReference type="Proteomes" id="UP000092154">
    <property type="component" value="Unassembled WGS sequence"/>
</dbReference>
<name>A0A1B7N4J5_9AGAM</name>
<organism evidence="2 3">
    <name type="scientific">Rhizopogon vinicolor AM-OR11-026</name>
    <dbReference type="NCBI Taxonomy" id="1314800"/>
    <lineage>
        <taxon>Eukaryota</taxon>
        <taxon>Fungi</taxon>
        <taxon>Dikarya</taxon>
        <taxon>Basidiomycota</taxon>
        <taxon>Agaricomycotina</taxon>
        <taxon>Agaricomycetes</taxon>
        <taxon>Agaricomycetidae</taxon>
        <taxon>Boletales</taxon>
        <taxon>Suillineae</taxon>
        <taxon>Rhizopogonaceae</taxon>
        <taxon>Rhizopogon</taxon>
    </lineage>
</organism>
<dbReference type="EMBL" id="KV448236">
    <property type="protein sequence ID" value="OAX39769.1"/>
    <property type="molecule type" value="Genomic_DNA"/>
</dbReference>
<dbReference type="AlphaFoldDB" id="A0A1B7N4J5"/>
<evidence type="ECO:0000313" key="2">
    <source>
        <dbReference type="EMBL" id="OAX39769.1"/>
    </source>
</evidence>
<proteinExistence type="predicted"/>
<dbReference type="InParanoid" id="A0A1B7N4J5"/>